<keyword evidence="6" id="KW-0175">Coiled coil</keyword>
<dbReference type="Pfam" id="PF02838">
    <property type="entry name" value="Glyco_hydro_20b"/>
    <property type="match status" value="1"/>
</dbReference>
<dbReference type="EMBL" id="CP055153">
    <property type="protein sequence ID" value="QMU27381.1"/>
    <property type="molecule type" value="Genomic_DNA"/>
</dbReference>
<dbReference type="GO" id="GO:0016020">
    <property type="term" value="C:membrane"/>
    <property type="evidence" value="ECO:0007669"/>
    <property type="project" value="TreeGrafter"/>
</dbReference>
<feature type="domain" description="Beta-hexosaminidase bacterial type N-terminal" evidence="8">
    <location>
        <begin position="57"/>
        <end position="184"/>
    </location>
</feature>
<dbReference type="Gene3D" id="3.20.20.80">
    <property type="entry name" value="Glycosidases"/>
    <property type="match status" value="1"/>
</dbReference>
<evidence type="ECO:0000256" key="6">
    <source>
        <dbReference type="SAM" id="Coils"/>
    </source>
</evidence>
<dbReference type="InterPro" id="IPR015883">
    <property type="entry name" value="Glyco_hydro_20_cat"/>
</dbReference>
<dbReference type="InterPro" id="IPR025705">
    <property type="entry name" value="Beta_hexosaminidase_sua/sub"/>
</dbReference>
<dbReference type="InterPro" id="IPR017853">
    <property type="entry name" value="GH"/>
</dbReference>
<feature type="domain" description="Glycoside hydrolase family 20 catalytic" evidence="7">
    <location>
        <begin position="190"/>
        <end position="375"/>
    </location>
</feature>
<evidence type="ECO:0000256" key="1">
    <source>
        <dbReference type="ARBA" id="ARBA00001231"/>
    </source>
</evidence>
<dbReference type="InterPro" id="IPR029018">
    <property type="entry name" value="Hex-like_dom2"/>
</dbReference>
<evidence type="ECO:0000256" key="4">
    <source>
        <dbReference type="ARBA" id="ARBA00022801"/>
    </source>
</evidence>
<gene>
    <name evidence="9" type="ORF">HUW48_04715</name>
</gene>
<dbReference type="InterPro" id="IPR015882">
    <property type="entry name" value="HEX_bac_N"/>
</dbReference>
<dbReference type="Proteomes" id="UP000514509">
    <property type="component" value="Chromosome"/>
</dbReference>
<evidence type="ECO:0000256" key="3">
    <source>
        <dbReference type="ARBA" id="ARBA00012663"/>
    </source>
</evidence>
<keyword evidence="4" id="KW-0378">Hydrolase</keyword>
<reference evidence="9 10" key="1">
    <citation type="submission" date="2020-06" db="EMBL/GenBank/DDBJ databases">
        <authorList>
            <person name="Hwang Y.J."/>
        </authorList>
    </citation>
    <scope>NUCLEOTIDE SEQUENCE [LARGE SCALE GENOMIC DNA]</scope>
    <source>
        <strain evidence="9 10">KUDC8001</strain>
    </source>
</reference>
<comment type="similarity">
    <text evidence="2">Belongs to the glycosyl hydrolase 20 family.</text>
</comment>
<feature type="coiled-coil region" evidence="6">
    <location>
        <begin position="571"/>
        <end position="598"/>
    </location>
</feature>
<accession>A0A7L7L3J2</accession>
<proteinExistence type="inferred from homology"/>
<evidence type="ECO:0000313" key="9">
    <source>
        <dbReference type="EMBL" id="QMU27381.1"/>
    </source>
</evidence>
<dbReference type="SUPFAM" id="SSF55545">
    <property type="entry name" value="beta-N-acetylhexosaminidase-like domain"/>
    <property type="match status" value="1"/>
</dbReference>
<dbReference type="Pfam" id="PF00728">
    <property type="entry name" value="Glyco_hydro_20"/>
    <property type="match status" value="1"/>
</dbReference>
<evidence type="ECO:0000313" key="10">
    <source>
        <dbReference type="Proteomes" id="UP000514509"/>
    </source>
</evidence>
<dbReference type="KEGG" id="add:HUW48_04715"/>
<dbReference type="GO" id="GO:0005975">
    <property type="term" value="P:carbohydrate metabolic process"/>
    <property type="evidence" value="ECO:0007669"/>
    <property type="project" value="InterPro"/>
</dbReference>
<reference evidence="9 10" key="2">
    <citation type="submission" date="2020-08" db="EMBL/GenBank/DDBJ databases">
        <title>Adhaeribacter dokdonensis sp. nov., isolated from the rhizosphere of Elymus tsukushiensis, a plant native to the Dokdo Islands, Republic of Korea.</title>
        <authorList>
            <person name="Ghim S.Y."/>
        </authorList>
    </citation>
    <scope>NUCLEOTIDE SEQUENCE [LARGE SCALE GENOMIC DNA]</scope>
    <source>
        <strain evidence="9 10">KUDC8001</strain>
    </source>
</reference>
<comment type="catalytic activity">
    <reaction evidence="1">
        <text>Hydrolysis of terminal non-reducing N-acetyl-D-hexosamine residues in N-acetyl-beta-D-hexosaminides.</text>
        <dbReference type="EC" id="3.2.1.52"/>
    </reaction>
</comment>
<keyword evidence="5" id="KW-0326">Glycosidase</keyword>
<sequence length="755" mass="85860">MLLNRNRNIWFTLFCAVILLSYNGQRAFAAIDKNIGSVVQVNDSLSFISPLRLRGFSLLPAPQQVELGAKNIVVDGSWSVDSKVSIEDIAVRRLLEGASELHGLNFAKKGGKKITLAVKPGTVKATSDPALNDQGYLLGITADKIEITGNSPTGLFYGVQSLLQLLRRDPAGRLIAPEAVIRDWPAVQLRFVHWDTKHHQKRMETMKRLIDWHAFFKVNMVALEIEDKYEFPRHPIIGAPGAYTKAELQELTRYALERHIQIVPNIQAPAHMAHVLKHKEFEHLKAEPESNYQACMCDDEAINLIFDMYQDMIDATPGVDYFLASTDEVYYAGICAKCKRPYNPENRSLAWAEFAVKAHDWLAKRNRRMIAWVEYPLLPQDISRLPSDIINGIMGEDKEFLDNQRKIGMRQLAYSSIQGGEPLFSDYSRYPAYVSTVRNGIKAGANPIGSFAAAWDDSGLHEEVFHLGWATITQYAWNPYGPAYEQTMADFLDVFYGANSPDIASAYKLLNEGAQFFRRGWDEVTSTERPSSYGNSFGKGIGTERMDDFLRLPEIPLDKNLKSNTKYTTDHSKIIAQAEELEVKNDELINKLARYMTQIDRNRYSLEVYLSIAYLERYFIKTVLAFRDAERTFERAQAASAAGKHEEAVGFLIEASNKIGALDNWSKGMWENVTEVWEKSRYEKNPDINGRKFVHVQDDVKDHFADRRKGLDYMIAPFQRTNLPGWQNKLNERIKQYAAANKVPVKGLAEKRLED</sequence>
<keyword evidence="10" id="KW-1185">Reference proteome</keyword>
<dbReference type="Gene3D" id="3.30.379.10">
    <property type="entry name" value="Chitobiase/beta-hexosaminidase domain 2-like"/>
    <property type="match status" value="1"/>
</dbReference>
<evidence type="ECO:0000256" key="5">
    <source>
        <dbReference type="ARBA" id="ARBA00023295"/>
    </source>
</evidence>
<evidence type="ECO:0000259" key="7">
    <source>
        <dbReference type="Pfam" id="PF00728"/>
    </source>
</evidence>
<dbReference type="RefSeq" id="WP_182414576.1">
    <property type="nucleotide sequence ID" value="NZ_CP055153.1"/>
</dbReference>
<dbReference type="GO" id="GO:0004563">
    <property type="term" value="F:beta-N-acetylhexosaminidase activity"/>
    <property type="evidence" value="ECO:0007669"/>
    <property type="project" value="UniProtKB-EC"/>
</dbReference>
<dbReference type="PRINTS" id="PR00738">
    <property type="entry name" value="GLHYDRLASE20"/>
</dbReference>
<dbReference type="EC" id="3.2.1.52" evidence="3"/>
<evidence type="ECO:0000259" key="8">
    <source>
        <dbReference type="Pfam" id="PF02838"/>
    </source>
</evidence>
<dbReference type="PANTHER" id="PTHR22600:SF57">
    <property type="entry name" value="BETA-N-ACETYLHEXOSAMINIDASE"/>
    <property type="match status" value="1"/>
</dbReference>
<evidence type="ECO:0000256" key="2">
    <source>
        <dbReference type="ARBA" id="ARBA00006285"/>
    </source>
</evidence>
<protein>
    <recommendedName>
        <fullName evidence="3">beta-N-acetylhexosaminidase</fullName>
        <ecNumber evidence="3">3.2.1.52</ecNumber>
    </recommendedName>
</protein>
<dbReference type="PANTHER" id="PTHR22600">
    <property type="entry name" value="BETA-HEXOSAMINIDASE"/>
    <property type="match status" value="1"/>
</dbReference>
<dbReference type="SUPFAM" id="SSF51445">
    <property type="entry name" value="(Trans)glycosidases"/>
    <property type="match status" value="1"/>
</dbReference>
<dbReference type="GO" id="GO:0030203">
    <property type="term" value="P:glycosaminoglycan metabolic process"/>
    <property type="evidence" value="ECO:0007669"/>
    <property type="project" value="TreeGrafter"/>
</dbReference>
<dbReference type="AlphaFoldDB" id="A0A7L7L3J2"/>
<organism evidence="9 10">
    <name type="scientific">Adhaeribacter radiodurans</name>
    <dbReference type="NCBI Taxonomy" id="2745197"/>
    <lineage>
        <taxon>Bacteria</taxon>
        <taxon>Pseudomonadati</taxon>
        <taxon>Bacteroidota</taxon>
        <taxon>Cytophagia</taxon>
        <taxon>Cytophagales</taxon>
        <taxon>Hymenobacteraceae</taxon>
        <taxon>Adhaeribacter</taxon>
    </lineage>
</organism>
<name>A0A7L7L3J2_9BACT</name>